<feature type="domain" description="YWFCY" evidence="1">
    <location>
        <begin position="1"/>
        <end position="52"/>
    </location>
</feature>
<evidence type="ECO:0000259" key="1">
    <source>
        <dbReference type="Pfam" id="PF14293"/>
    </source>
</evidence>
<dbReference type="Proteomes" id="UP001139700">
    <property type="component" value="Unassembled WGS sequence"/>
</dbReference>
<sequence>MTRLISILVLALHFYYFCYQAFQNWHLTSLISDRILDKIFAAGLFSSFIKTKRL</sequence>
<proteinExistence type="predicted"/>
<reference evidence="2" key="1">
    <citation type="submission" date="2021-12" db="EMBL/GenBank/DDBJ databases">
        <title>Novel species in genus Dyadobacter.</title>
        <authorList>
            <person name="Ma C."/>
        </authorList>
    </citation>
    <scope>NUCLEOTIDE SEQUENCE</scope>
    <source>
        <strain evidence="2">CY399</strain>
    </source>
</reference>
<dbReference type="InterPro" id="IPR025988">
    <property type="entry name" value="YWFCY_dom"/>
</dbReference>
<evidence type="ECO:0000313" key="2">
    <source>
        <dbReference type="EMBL" id="MCF0040321.1"/>
    </source>
</evidence>
<dbReference type="Pfam" id="PF14293">
    <property type="entry name" value="YWFCY"/>
    <property type="match status" value="1"/>
</dbReference>
<keyword evidence="3" id="KW-1185">Reference proteome</keyword>
<accession>A0A9X1P7S3</accession>
<gene>
    <name evidence="2" type="ORF">LXM24_09515</name>
</gene>
<dbReference type="AlphaFoldDB" id="A0A9X1P7S3"/>
<organism evidence="2 3">
    <name type="scientific">Dyadobacter fanqingshengii</name>
    <dbReference type="NCBI Taxonomy" id="2906443"/>
    <lineage>
        <taxon>Bacteria</taxon>
        <taxon>Pseudomonadati</taxon>
        <taxon>Bacteroidota</taxon>
        <taxon>Cytophagia</taxon>
        <taxon>Cytophagales</taxon>
        <taxon>Spirosomataceae</taxon>
        <taxon>Dyadobacter</taxon>
    </lineage>
</organism>
<comment type="caution">
    <text evidence="2">The sequence shown here is derived from an EMBL/GenBank/DDBJ whole genome shotgun (WGS) entry which is preliminary data.</text>
</comment>
<dbReference type="EMBL" id="JAJTTA010000002">
    <property type="protein sequence ID" value="MCF0040321.1"/>
    <property type="molecule type" value="Genomic_DNA"/>
</dbReference>
<name>A0A9X1P7S3_9BACT</name>
<dbReference type="RefSeq" id="WP_234612771.1">
    <property type="nucleotide sequence ID" value="NZ_CP098806.1"/>
</dbReference>
<evidence type="ECO:0000313" key="3">
    <source>
        <dbReference type="Proteomes" id="UP001139700"/>
    </source>
</evidence>
<protein>
    <submittedName>
        <fullName evidence="2">YWFCY domain-containing protein</fullName>
    </submittedName>
</protein>